<dbReference type="Proteomes" id="UP001222800">
    <property type="component" value="Chromosome"/>
</dbReference>
<keyword evidence="5" id="KW-1185">Reference proteome</keyword>
<dbReference type="Pfam" id="PF13786">
    <property type="entry name" value="DUF4179"/>
    <property type="match status" value="1"/>
</dbReference>
<feature type="domain" description="DUF3298" evidence="2">
    <location>
        <begin position="213"/>
        <end position="289"/>
    </location>
</feature>
<evidence type="ECO:0000259" key="2">
    <source>
        <dbReference type="Pfam" id="PF11738"/>
    </source>
</evidence>
<gene>
    <name evidence="4" type="ORF">P4S50_14750</name>
</gene>
<keyword evidence="1" id="KW-0472">Membrane</keyword>
<name>A0ABY8EDH6_9FIRM</name>
<evidence type="ECO:0000256" key="1">
    <source>
        <dbReference type="SAM" id="Phobius"/>
    </source>
</evidence>
<proteinExistence type="predicted"/>
<evidence type="ECO:0000313" key="4">
    <source>
        <dbReference type="EMBL" id="WFD09634.1"/>
    </source>
</evidence>
<dbReference type="Gene3D" id="3.30.565.40">
    <property type="entry name" value="Fervidobacterium nodosum Rt17-B1 like"/>
    <property type="match status" value="1"/>
</dbReference>
<accession>A0ABY8EDH6</accession>
<feature type="transmembrane region" description="Helical" evidence="1">
    <location>
        <begin position="52"/>
        <end position="71"/>
    </location>
</feature>
<sequence>MEKYDNLISEIDKENFDMIASELPEFTNENLNNIKNKFNKKTMNKSSKSKKIIIRTLTTAACICVVFVGLINTNKAFAANLLDVPVIGDIVNLVTIDKMALYDKYREINIEVPSIEGLEDNDVQDEINRILKERAIAVYDKALENSKKIEEDSKNAGFLTFMPEIVDQSYTLIRNSDDILSFKVVTTQIKASGYETADFYNVDLKNSKVLNISDLFDKNYNYIRVINNEIVMKMKEKIEKEDAGYFPEEFKTIDDKTNFYINENGNLVIVFNEYEIAAGYMGMPEFIIDSSIFGNNISDLGYLK</sequence>
<dbReference type="InterPro" id="IPR037126">
    <property type="entry name" value="PdaC/RsiV-like_sf"/>
</dbReference>
<protein>
    <submittedName>
        <fullName evidence="4">RsiV family protein</fullName>
    </submittedName>
</protein>
<keyword evidence="1" id="KW-0812">Transmembrane</keyword>
<dbReference type="InterPro" id="IPR025436">
    <property type="entry name" value="DUF4179"/>
</dbReference>
<dbReference type="Gene3D" id="3.90.640.20">
    <property type="entry name" value="Heat-shock cognate protein, ATPase"/>
    <property type="match status" value="1"/>
</dbReference>
<evidence type="ECO:0000313" key="5">
    <source>
        <dbReference type="Proteomes" id="UP001222800"/>
    </source>
</evidence>
<evidence type="ECO:0000259" key="3">
    <source>
        <dbReference type="Pfam" id="PF13786"/>
    </source>
</evidence>
<reference evidence="4 5" key="1">
    <citation type="submission" date="2023-03" db="EMBL/GenBank/DDBJ databases">
        <title>Complete genome sequence of Tepidibacter sp. SWIR-1, isolated from a deep-sea hydrothermal vent.</title>
        <authorList>
            <person name="Li X."/>
        </authorList>
    </citation>
    <scope>NUCLEOTIDE SEQUENCE [LARGE SCALE GENOMIC DNA]</scope>
    <source>
        <strain evidence="4 5">SWIR-1</strain>
    </source>
</reference>
<dbReference type="RefSeq" id="WP_277731565.1">
    <property type="nucleotide sequence ID" value="NZ_CP120733.1"/>
</dbReference>
<dbReference type="Pfam" id="PF11738">
    <property type="entry name" value="DUF3298"/>
    <property type="match status" value="1"/>
</dbReference>
<dbReference type="EMBL" id="CP120733">
    <property type="protein sequence ID" value="WFD09634.1"/>
    <property type="molecule type" value="Genomic_DNA"/>
</dbReference>
<dbReference type="InterPro" id="IPR021729">
    <property type="entry name" value="DUF3298"/>
</dbReference>
<organism evidence="4 5">
    <name type="scientific">Tepidibacter hydrothermalis</name>
    <dbReference type="NCBI Taxonomy" id="3036126"/>
    <lineage>
        <taxon>Bacteria</taxon>
        <taxon>Bacillati</taxon>
        <taxon>Bacillota</taxon>
        <taxon>Clostridia</taxon>
        <taxon>Peptostreptococcales</taxon>
        <taxon>Peptostreptococcaceae</taxon>
        <taxon>Tepidibacter</taxon>
    </lineage>
</organism>
<keyword evidence="1" id="KW-1133">Transmembrane helix</keyword>
<feature type="domain" description="DUF4179" evidence="3">
    <location>
        <begin position="48"/>
        <end position="124"/>
    </location>
</feature>